<dbReference type="PATRIC" id="fig|1232683.4.peg.217"/>
<organism evidence="1 2">
    <name type="scientific">Marinobacterium lacunae</name>
    <dbReference type="NCBI Taxonomy" id="1232683"/>
    <lineage>
        <taxon>Bacteria</taxon>
        <taxon>Pseudomonadati</taxon>
        <taxon>Pseudomonadota</taxon>
        <taxon>Gammaproteobacteria</taxon>
        <taxon>Oceanospirillales</taxon>
        <taxon>Oceanospirillaceae</taxon>
        <taxon>Marinobacterium</taxon>
    </lineage>
</organism>
<dbReference type="EMBL" id="JMQN01000011">
    <property type="protein sequence ID" value="KEA65265.1"/>
    <property type="molecule type" value="Genomic_DNA"/>
</dbReference>
<keyword evidence="2" id="KW-1185">Reference proteome</keyword>
<sequence>MPGHKTEDARRLWLTAPAVGALPPRPVLMLSCVDDISRVELTLPKAIDIGSLQVVLEADGRRLLSQRWLSDDSGHILRSGRGLPAIAVMQAMLRTGDLRLRANDEAIDGLRFDARGLSEQIAPLRRQCGW</sequence>
<dbReference type="InterPro" id="IPR017738">
    <property type="entry name" value="T6SS-assoc_VCA0118"/>
</dbReference>
<comment type="caution">
    <text evidence="1">The sequence shown here is derived from an EMBL/GenBank/DDBJ whole genome shotgun (WGS) entry which is preliminary data.</text>
</comment>
<evidence type="ECO:0000313" key="1">
    <source>
        <dbReference type="EMBL" id="KEA65265.1"/>
    </source>
</evidence>
<gene>
    <name evidence="1" type="ORF">ADIMK_0222</name>
</gene>
<dbReference type="eggNOG" id="ENOG5032RR9">
    <property type="taxonomic scope" value="Bacteria"/>
</dbReference>
<name>A0A081G3B0_9GAMM</name>
<dbReference type="Proteomes" id="UP000028252">
    <property type="component" value="Unassembled WGS sequence"/>
</dbReference>
<dbReference type="STRING" id="1232683.ADIMK_0222"/>
<accession>A0A081G3B0</accession>
<evidence type="ECO:0000313" key="2">
    <source>
        <dbReference type="Proteomes" id="UP000028252"/>
    </source>
</evidence>
<dbReference type="Pfam" id="PF11319">
    <property type="entry name" value="VasI"/>
    <property type="match status" value="1"/>
</dbReference>
<reference evidence="1 2" key="1">
    <citation type="submission" date="2014-04" db="EMBL/GenBank/DDBJ databases">
        <title>Marinobacterium kochiensis sp. nov., isolated from sediment sample collected from Kochi backwaters in Kerala, India.</title>
        <authorList>
            <person name="Singh A."/>
            <person name="Pinnaka A.K."/>
        </authorList>
    </citation>
    <scope>NUCLEOTIDE SEQUENCE [LARGE SCALE GENOMIC DNA]</scope>
    <source>
        <strain evidence="1 2">AK27</strain>
    </source>
</reference>
<dbReference type="AlphaFoldDB" id="A0A081G3B0"/>
<protein>
    <submittedName>
        <fullName evidence="1">Type VI secretion protein VasI</fullName>
    </submittedName>
</protein>
<dbReference type="NCBIfam" id="TIGR03360">
    <property type="entry name" value="VI_minor_1"/>
    <property type="match status" value="1"/>
</dbReference>
<proteinExistence type="predicted"/>